<dbReference type="InterPro" id="IPR005119">
    <property type="entry name" value="LysR_subst-bd"/>
</dbReference>
<dbReference type="SUPFAM" id="SSF53850">
    <property type="entry name" value="Periplasmic binding protein-like II"/>
    <property type="match status" value="1"/>
</dbReference>
<evidence type="ECO:0000313" key="7">
    <source>
        <dbReference type="Proteomes" id="UP001595526"/>
    </source>
</evidence>
<dbReference type="PANTHER" id="PTHR30126">
    <property type="entry name" value="HTH-TYPE TRANSCRIPTIONAL REGULATOR"/>
    <property type="match status" value="1"/>
</dbReference>
<proteinExistence type="inferred from homology"/>
<keyword evidence="4" id="KW-0804">Transcription</keyword>
<dbReference type="InterPro" id="IPR036388">
    <property type="entry name" value="WH-like_DNA-bd_sf"/>
</dbReference>
<dbReference type="Proteomes" id="UP001595526">
    <property type="component" value="Unassembled WGS sequence"/>
</dbReference>
<dbReference type="PROSITE" id="PS50931">
    <property type="entry name" value="HTH_LYSR"/>
    <property type="match status" value="1"/>
</dbReference>
<evidence type="ECO:0000256" key="4">
    <source>
        <dbReference type="ARBA" id="ARBA00023163"/>
    </source>
</evidence>
<evidence type="ECO:0000259" key="5">
    <source>
        <dbReference type="PROSITE" id="PS50931"/>
    </source>
</evidence>
<organism evidence="6 7">
    <name type="scientific">Parapedobacter deserti</name>
    <dbReference type="NCBI Taxonomy" id="1912957"/>
    <lineage>
        <taxon>Bacteria</taxon>
        <taxon>Pseudomonadati</taxon>
        <taxon>Bacteroidota</taxon>
        <taxon>Sphingobacteriia</taxon>
        <taxon>Sphingobacteriales</taxon>
        <taxon>Sphingobacteriaceae</taxon>
        <taxon>Parapedobacter</taxon>
    </lineage>
</organism>
<dbReference type="EMBL" id="JBHRTA010000030">
    <property type="protein sequence ID" value="MFC3198084.1"/>
    <property type="molecule type" value="Genomic_DNA"/>
</dbReference>
<dbReference type="PANTHER" id="PTHR30126:SF40">
    <property type="entry name" value="HTH-TYPE TRANSCRIPTIONAL REGULATOR GLTR"/>
    <property type="match status" value="1"/>
</dbReference>
<dbReference type="PRINTS" id="PR00039">
    <property type="entry name" value="HTHLYSR"/>
</dbReference>
<evidence type="ECO:0000256" key="2">
    <source>
        <dbReference type="ARBA" id="ARBA00023015"/>
    </source>
</evidence>
<gene>
    <name evidence="6" type="ORF">ACFOET_10730</name>
</gene>
<dbReference type="InterPro" id="IPR000847">
    <property type="entry name" value="LysR_HTH_N"/>
</dbReference>
<keyword evidence="2" id="KW-0805">Transcription regulation</keyword>
<dbReference type="InterPro" id="IPR036390">
    <property type="entry name" value="WH_DNA-bd_sf"/>
</dbReference>
<reference evidence="7" key="1">
    <citation type="journal article" date="2019" name="Int. J. Syst. Evol. Microbiol.">
        <title>The Global Catalogue of Microorganisms (GCM) 10K type strain sequencing project: providing services to taxonomists for standard genome sequencing and annotation.</title>
        <authorList>
            <consortium name="The Broad Institute Genomics Platform"/>
            <consortium name="The Broad Institute Genome Sequencing Center for Infectious Disease"/>
            <person name="Wu L."/>
            <person name="Ma J."/>
        </authorList>
    </citation>
    <scope>NUCLEOTIDE SEQUENCE [LARGE SCALE GENOMIC DNA]</scope>
    <source>
        <strain evidence="7">KCTC 52416</strain>
    </source>
</reference>
<dbReference type="Pfam" id="PF03466">
    <property type="entry name" value="LysR_substrate"/>
    <property type="match status" value="1"/>
</dbReference>
<feature type="domain" description="HTH lysR-type" evidence="5">
    <location>
        <begin position="1"/>
        <end position="58"/>
    </location>
</feature>
<dbReference type="RefSeq" id="WP_379022391.1">
    <property type="nucleotide sequence ID" value="NZ_JBHRTA010000030.1"/>
</dbReference>
<dbReference type="SUPFAM" id="SSF46785">
    <property type="entry name" value="Winged helix' DNA-binding domain"/>
    <property type="match status" value="1"/>
</dbReference>
<keyword evidence="7" id="KW-1185">Reference proteome</keyword>
<dbReference type="Pfam" id="PF00126">
    <property type="entry name" value="HTH_1"/>
    <property type="match status" value="1"/>
</dbReference>
<accession>A0ABV7JJC4</accession>
<protein>
    <submittedName>
        <fullName evidence="6">LysR family transcriptional regulator</fullName>
    </submittedName>
</protein>
<dbReference type="Gene3D" id="3.40.190.10">
    <property type="entry name" value="Periplasmic binding protein-like II"/>
    <property type="match status" value="2"/>
</dbReference>
<evidence type="ECO:0000313" key="6">
    <source>
        <dbReference type="EMBL" id="MFC3198084.1"/>
    </source>
</evidence>
<comment type="caution">
    <text evidence="6">The sequence shown here is derived from an EMBL/GenBank/DDBJ whole genome shotgun (WGS) entry which is preliminary data.</text>
</comment>
<comment type="similarity">
    <text evidence="1">Belongs to the LysR transcriptional regulatory family.</text>
</comment>
<name>A0ABV7JJC4_9SPHI</name>
<evidence type="ECO:0000256" key="1">
    <source>
        <dbReference type="ARBA" id="ARBA00009437"/>
    </source>
</evidence>
<sequence>MSDNDLKLFEAVAFHESFTKAAEEMFTVQSNVTARIKKLEEEFGAALFTRTSRNVKLTNGGETLLRYSKQINRLIEEAKERLGEKETVKGLIKVGFLETMLVVKGPELVNELASRYPFVDLEFKSAMKDVLVNDVLNYRLDAAFVPAPLNHLDLAQIWVKEEEIVAVGPDDCAGLNGILSQTPLKAIVFDQDCVFRSRLENWLVFNGISNYHKTVMNSIEGVINFIESGIGFSFLPGEIVSTFYRNRKIRTFPLPKEFGMMKTYLIYRNDIPRSTALTAFADIASATMNAEPM</sequence>
<dbReference type="Gene3D" id="1.10.10.10">
    <property type="entry name" value="Winged helix-like DNA-binding domain superfamily/Winged helix DNA-binding domain"/>
    <property type="match status" value="1"/>
</dbReference>
<keyword evidence="3" id="KW-0238">DNA-binding</keyword>
<evidence type="ECO:0000256" key="3">
    <source>
        <dbReference type="ARBA" id="ARBA00023125"/>
    </source>
</evidence>